<dbReference type="eggNOG" id="ENOG5032RJQ">
    <property type="taxonomic scope" value="Bacteria"/>
</dbReference>
<dbReference type="STRING" id="1449351.RISW2_12520"/>
<dbReference type="AlphaFoldDB" id="X7FC54"/>
<feature type="transmembrane region" description="Helical" evidence="1">
    <location>
        <begin position="63"/>
        <end position="88"/>
    </location>
</feature>
<sequence length="183" mass="19956">MAEAGPVRLWWMRGVYLALCLAVMFFHLLPLDFTPRALAGPDVILAFTFAWAVRRPDYVPALSVALAMLLADLVFQRPPGLWAALALVVVERFKTRERRSRDTAFAVEWASVAAALIVMALIYQIVLLVLIVPTANGTLLLSQTAATILVYPVVAAVTRVVFGLRRTGRPEGDRLGLGTGRAG</sequence>
<keyword evidence="1" id="KW-1133">Transmembrane helix</keyword>
<evidence type="ECO:0000256" key="1">
    <source>
        <dbReference type="SAM" id="Phobius"/>
    </source>
</evidence>
<protein>
    <submittedName>
        <fullName evidence="2">Membrane protein</fullName>
    </submittedName>
</protein>
<gene>
    <name evidence="2" type="ORF">RISW2_12520</name>
</gene>
<evidence type="ECO:0000313" key="2">
    <source>
        <dbReference type="EMBL" id="ETX30487.1"/>
    </source>
</evidence>
<keyword evidence="1" id="KW-0812">Transmembrane</keyword>
<keyword evidence="3" id="KW-1185">Reference proteome</keyword>
<comment type="caution">
    <text evidence="2">The sequence shown here is derived from an EMBL/GenBank/DDBJ whole genome shotgun (WGS) entry which is preliminary data.</text>
</comment>
<dbReference type="RefSeq" id="WP_043766207.1">
    <property type="nucleotide sequence ID" value="NZ_JAME01000003.1"/>
</dbReference>
<reference evidence="2 3" key="1">
    <citation type="submission" date="2014-01" db="EMBL/GenBank/DDBJ databases">
        <title>Roseivivax isoporae LMG 25204 Genome Sequencing.</title>
        <authorList>
            <person name="Lai Q."/>
            <person name="Li G."/>
            <person name="Shao Z."/>
        </authorList>
    </citation>
    <scope>NUCLEOTIDE SEQUENCE [LARGE SCALE GENOMIC DNA]</scope>
    <source>
        <strain evidence="2 3">LMG 25204</strain>
    </source>
</reference>
<dbReference type="EMBL" id="JAME01000003">
    <property type="protein sequence ID" value="ETX30487.1"/>
    <property type="molecule type" value="Genomic_DNA"/>
</dbReference>
<keyword evidence="1" id="KW-0472">Membrane</keyword>
<dbReference type="Proteomes" id="UP000023430">
    <property type="component" value="Unassembled WGS sequence"/>
</dbReference>
<accession>X7FC54</accession>
<name>X7FC54_9RHOB</name>
<dbReference type="OrthoDB" id="7629477at2"/>
<feature type="transmembrane region" description="Helical" evidence="1">
    <location>
        <begin position="144"/>
        <end position="164"/>
    </location>
</feature>
<dbReference type="PATRIC" id="fig|1449351.3.peg.542"/>
<organism evidence="2 3">
    <name type="scientific">Roseivivax isoporae LMG 25204</name>
    <dbReference type="NCBI Taxonomy" id="1449351"/>
    <lineage>
        <taxon>Bacteria</taxon>
        <taxon>Pseudomonadati</taxon>
        <taxon>Pseudomonadota</taxon>
        <taxon>Alphaproteobacteria</taxon>
        <taxon>Rhodobacterales</taxon>
        <taxon>Roseobacteraceae</taxon>
        <taxon>Roseivivax</taxon>
    </lineage>
</organism>
<proteinExistence type="predicted"/>
<evidence type="ECO:0000313" key="3">
    <source>
        <dbReference type="Proteomes" id="UP000023430"/>
    </source>
</evidence>
<feature type="transmembrane region" description="Helical" evidence="1">
    <location>
        <begin position="109"/>
        <end position="132"/>
    </location>
</feature>